<dbReference type="Proteomes" id="UP000243499">
    <property type="component" value="Chromosome 2"/>
</dbReference>
<protein>
    <submittedName>
        <fullName evidence="2">Uncharacterized protein</fullName>
    </submittedName>
</protein>
<dbReference type="AlphaFoldDB" id="A0A2S3H4N8"/>
<gene>
    <name evidence="2" type="ORF">PAHAL_2G473700</name>
</gene>
<feature type="transmembrane region" description="Helical" evidence="1">
    <location>
        <begin position="283"/>
        <end position="303"/>
    </location>
</feature>
<dbReference type="Gramene" id="PAN15233">
    <property type="protein sequence ID" value="PAN15233"/>
    <property type="gene ID" value="PAHAL_2G473700"/>
</dbReference>
<proteinExistence type="predicted"/>
<dbReference type="PANTHER" id="PTHR12242:SF6">
    <property type="entry name" value="PROTEIN ROLLING PROTEIN"/>
    <property type="match status" value="1"/>
</dbReference>
<feature type="transmembrane region" description="Helical" evidence="1">
    <location>
        <begin position="98"/>
        <end position="120"/>
    </location>
</feature>
<evidence type="ECO:0000256" key="1">
    <source>
        <dbReference type="SAM" id="Phobius"/>
    </source>
</evidence>
<feature type="transmembrane region" description="Helical" evidence="1">
    <location>
        <begin position="12"/>
        <end position="35"/>
    </location>
</feature>
<dbReference type="EMBL" id="CM008047">
    <property type="protein sequence ID" value="PAN15233.1"/>
    <property type="molecule type" value="Genomic_DNA"/>
</dbReference>
<keyword evidence="1" id="KW-1133">Transmembrane helix</keyword>
<name>A0A2S3H4N8_9POAL</name>
<dbReference type="GO" id="GO:0016020">
    <property type="term" value="C:membrane"/>
    <property type="evidence" value="ECO:0007669"/>
    <property type="project" value="TreeGrafter"/>
</dbReference>
<keyword evidence="1" id="KW-0812">Transmembrane</keyword>
<feature type="transmembrane region" description="Helical" evidence="1">
    <location>
        <begin position="245"/>
        <end position="271"/>
    </location>
</feature>
<keyword evidence="1" id="KW-0472">Membrane</keyword>
<evidence type="ECO:0000313" key="2">
    <source>
        <dbReference type="EMBL" id="PAN15233.1"/>
    </source>
</evidence>
<organism evidence="2">
    <name type="scientific">Panicum hallii</name>
    <dbReference type="NCBI Taxonomy" id="206008"/>
    <lineage>
        <taxon>Eukaryota</taxon>
        <taxon>Viridiplantae</taxon>
        <taxon>Streptophyta</taxon>
        <taxon>Embryophyta</taxon>
        <taxon>Tracheophyta</taxon>
        <taxon>Spermatophyta</taxon>
        <taxon>Magnoliopsida</taxon>
        <taxon>Liliopsida</taxon>
        <taxon>Poales</taxon>
        <taxon>Poaceae</taxon>
        <taxon>PACMAD clade</taxon>
        <taxon>Panicoideae</taxon>
        <taxon>Panicodae</taxon>
        <taxon>Paniceae</taxon>
        <taxon>Panicinae</taxon>
        <taxon>Panicum</taxon>
        <taxon>Panicum sect. Panicum</taxon>
    </lineage>
</organism>
<reference evidence="2" key="1">
    <citation type="submission" date="2018-04" db="EMBL/GenBank/DDBJ databases">
        <title>WGS assembly of Panicum hallii.</title>
        <authorList>
            <person name="Lovell J."/>
            <person name="Jenkins J."/>
            <person name="Lowry D."/>
            <person name="Mamidi S."/>
            <person name="Sreedasyam A."/>
            <person name="Weng X."/>
            <person name="Barry K."/>
            <person name="Bonette J."/>
            <person name="Campitelli B."/>
            <person name="Daum C."/>
            <person name="Gordon S."/>
            <person name="Gould B."/>
            <person name="Lipzen A."/>
            <person name="Macqueen A."/>
            <person name="Palacio-Mejia J."/>
            <person name="Plott C."/>
            <person name="Shakirov E."/>
            <person name="Shu S."/>
            <person name="Yoshinaga Y."/>
            <person name="Zane M."/>
            <person name="Rokhsar D."/>
            <person name="Grimwood J."/>
            <person name="Schmutz J."/>
            <person name="Juenger T."/>
        </authorList>
    </citation>
    <scope>NUCLEOTIDE SEQUENCE [LARGE SCALE GENOMIC DNA]</scope>
    <source>
        <strain evidence="2">FIL2</strain>
    </source>
</reference>
<dbReference type="PANTHER" id="PTHR12242">
    <property type="entry name" value="OS02G0130600 PROTEIN-RELATED"/>
    <property type="match status" value="1"/>
</dbReference>
<sequence>MSLSPADGAAYWLRWQVFVCGALIALPAAAAAALLPRLRRAAPPLRATDLWVPCWARLHPGWLLGYRAFALAAAVALLARLLIGHGLTVFYFYTQWTFLLVTIYFAFATAISAHGCWVYAKKISRKADESHGFLNDDVENRGLSTSISVELKKDETNKLPSYYEQIVNEKRAGFSGRCMQIIYQTSAGATMLTDVTFWGLLVPFFYRDKFGLSLVTDGMHSLNAVFLLIDTVLNNMPFPWYRMAFFVFWSCAYVTFQWVLHACGGLSWWPYPFLDLSSSGAPLWYFGMAIAHIPCFFLYWLIVKAKHTYFPRMFPHAYARTV</sequence>
<accession>A0A2S3H4N8</accession>
<feature type="transmembrane region" description="Helical" evidence="1">
    <location>
        <begin position="68"/>
        <end position="92"/>
    </location>
</feature>